<reference evidence="2 3" key="1">
    <citation type="submission" date="2019-02" db="EMBL/GenBank/DDBJ databases">
        <authorList>
            <person name="Khodamoradi S."/>
            <person name="Hahnke R.L."/>
            <person name="Kaempfer P."/>
            <person name="Schumann P."/>
            <person name="Rohde M."/>
            <person name="Steinert M."/>
            <person name="Luzhetskyy A."/>
            <person name="Wink J."/>
            <person name="Ruckert C."/>
        </authorList>
    </citation>
    <scope>NUCLEOTIDE SEQUENCE [LARGE SCALE GENOMIC DNA]</scope>
    <source>
        <strain evidence="2 3">M2</strain>
    </source>
</reference>
<accession>A0A4P6Q141</accession>
<protein>
    <recommendedName>
        <fullName evidence="4">ACT domain-containing protein</fullName>
    </recommendedName>
</protein>
<evidence type="ECO:0008006" key="4">
    <source>
        <dbReference type="Google" id="ProtNLM"/>
    </source>
</evidence>
<name>A0A4P6Q141_9ACTN</name>
<dbReference type="SUPFAM" id="SSF55021">
    <property type="entry name" value="ACT-like"/>
    <property type="match status" value="1"/>
</dbReference>
<dbReference type="AlphaFoldDB" id="A0A4P6Q141"/>
<proteinExistence type="predicted"/>
<evidence type="ECO:0000313" key="3">
    <source>
        <dbReference type="Proteomes" id="UP000292235"/>
    </source>
</evidence>
<organism evidence="2 3">
    <name type="scientific">Streptomonospora litoralis</name>
    <dbReference type="NCBI Taxonomy" id="2498135"/>
    <lineage>
        <taxon>Bacteria</taxon>
        <taxon>Bacillati</taxon>
        <taxon>Actinomycetota</taxon>
        <taxon>Actinomycetes</taxon>
        <taxon>Streptosporangiales</taxon>
        <taxon>Nocardiopsidaceae</taxon>
        <taxon>Streptomonospora</taxon>
    </lineage>
</organism>
<dbReference type="EMBL" id="CP036455">
    <property type="protein sequence ID" value="QBI54235.1"/>
    <property type="molecule type" value="Genomic_DNA"/>
</dbReference>
<evidence type="ECO:0000256" key="1">
    <source>
        <dbReference type="SAM" id="MobiDB-lite"/>
    </source>
</evidence>
<evidence type="ECO:0000313" key="2">
    <source>
        <dbReference type="EMBL" id="QBI54235.1"/>
    </source>
</evidence>
<dbReference type="Proteomes" id="UP000292235">
    <property type="component" value="Chromosome"/>
</dbReference>
<keyword evidence="3" id="KW-1185">Reference proteome</keyword>
<sequence>MGSLLLAAGAAHLLVLSLGHSDHGGYLLAATGAALLAASTLHRWRSHRRPHRRRPPGAAPPQPAAGAAAAPTEVRAAAEARRERLWRMRVAVDDVPGGLAALTAQMAGCGADIRLMQVHPGGGEAIDELYVTAPAELGADRLREAAARAGGRHPVVEPADVHDLSDTTARALSLVAALARGEASLAEALTAVSGARGAQHRAAPPPGMEREDLRGAVMSLPAPEGGVLLVHRRGVPFTPVEFARCRALVHTAACLGARLRGDVLPEG</sequence>
<feature type="region of interest" description="Disordered" evidence="1">
    <location>
        <begin position="44"/>
        <end position="74"/>
    </location>
</feature>
<dbReference type="InterPro" id="IPR045865">
    <property type="entry name" value="ACT-like_dom_sf"/>
</dbReference>
<feature type="compositionally biased region" description="Basic residues" evidence="1">
    <location>
        <begin position="44"/>
        <end position="55"/>
    </location>
</feature>
<gene>
    <name evidence="2" type="ORF">EKD16_12260</name>
</gene>
<dbReference type="KEGG" id="strr:EKD16_12260"/>
<feature type="compositionally biased region" description="Low complexity" evidence="1">
    <location>
        <begin position="64"/>
        <end position="74"/>
    </location>
</feature>